<proteinExistence type="predicted"/>
<reference evidence="1 2" key="1">
    <citation type="journal article" date="2019" name="Syst. Appl. Microbiol.">
        <title>New species of pathogenic Pseudomonas isolated from citrus in Tunisia: Proposal of Pseudomonas kairouanensis sp. nov. and Pseudomonas nabeulensis sp. nov.</title>
        <authorList>
            <person name="Oueslati M."/>
            <person name="Mulet M."/>
            <person name="Gomila M."/>
            <person name="Berge O."/>
            <person name="Hajlaoui M.R."/>
            <person name="Lalucat J."/>
            <person name="Sadfi-Zouaoui N."/>
            <person name="Garcia-Valdes E."/>
        </authorList>
    </citation>
    <scope>NUCLEOTIDE SEQUENCE [LARGE SCALE GENOMIC DNA]</scope>
    <source>
        <strain evidence="1 2">KC12</strain>
    </source>
</reference>
<organism evidence="1 2">
    <name type="scientific">Pseudomonas kairouanensis</name>
    <dbReference type="NCBI Taxonomy" id="2293832"/>
    <lineage>
        <taxon>Bacteria</taxon>
        <taxon>Pseudomonadati</taxon>
        <taxon>Pseudomonadota</taxon>
        <taxon>Gammaproteobacteria</taxon>
        <taxon>Pseudomonadales</taxon>
        <taxon>Pseudomonadaceae</taxon>
        <taxon>Pseudomonas</taxon>
    </lineage>
</organism>
<dbReference type="AlphaFoldDB" id="A0A4Z0AMA7"/>
<dbReference type="RefSeq" id="WP_034103399.1">
    <property type="nucleotide sequence ID" value="NZ_QUZU01000020.1"/>
</dbReference>
<dbReference type="Proteomes" id="UP000297391">
    <property type="component" value="Unassembled WGS sequence"/>
</dbReference>
<keyword evidence="2" id="KW-1185">Reference proteome</keyword>
<sequence length="80" mass="8715">MMKNSQRAWDLAMVLIANGKIPFDPANLSGSLKILARHLEALETALREEAILAETSLAENLGQRCLQKQVGRSRALVGAD</sequence>
<name>A0A4Z0AMA7_9PSED</name>
<evidence type="ECO:0000313" key="1">
    <source>
        <dbReference type="EMBL" id="TFY87912.1"/>
    </source>
</evidence>
<protein>
    <submittedName>
        <fullName evidence="1">Uncharacterized protein</fullName>
    </submittedName>
</protein>
<comment type="caution">
    <text evidence="1">The sequence shown here is derived from an EMBL/GenBank/DDBJ whole genome shotgun (WGS) entry which is preliminary data.</text>
</comment>
<dbReference type="EMBL" id="QUZU01000020">
    <property type="protein sequence ID" value="TFY87912.1"/>
    <property type="molecule type" value="Genomic_DNA"/>
</dbReference>
<accession>A0A4Z0AMA7</accession>
<dbReference type="OrthoDB" id="7026268at2"/>
<evidence type="ECO:0000313" key="2">
    <source>
        <dbReference type="Proteomes" id="UP000297391"/>
    </source>
</evidence>
<gene>
    <name evidence="1" type="ORF">DYL59_16735</name>
</gene>